<organism evidence="1 2">
    <name type="scientific">Auriscalpium vulgare</name>
    <dbReference type="NCBI Taxonomy" id="40419"/>
    <lineage>
        <taxon>Eukaryota</taxon>
        <taxon>Fungi</taxon>
        <taxon>Dikarya</taxon>
        <taxon>Basidiomycota</taxon>
        <taxon>Agaricomycotina</taxon>
        <taxon>Agaricomycetes</taxon>
        <taxon>Russulales</taxon>
        <taxon>Auriscalpiaceae</taxon>
        <taxon>Auriscalpium</taxon>
    </lineage>
</organism>
<gene>
    <name evidence="1" type="ORF">FA95DRAFT_1572459</name>
</gene>
<reference evidence="1" key="2">
    <citation type="journal article" date="2022" name="New Phytol.">
        <title>Evolutionary transition to the ectomycorrhizal habit in the genomes of a hyperdiverse lineage of mushroom-forming fungi.</title>
        <authorList>
            <person name="Looney B."/>
            <person name="Miyauchi S."/>
            <person name="Morin E."/>
            <person name="Drula E."/>
            <person name="Courty P.E."/>
            <person name="Kohler A."/>
            <person name="Kuo A."/>
            <person name="LaButti K."/>
            <person name="Pangilinan J."/>
            <person name="Lipzen A."/>
            <person name="Riley R."/>
            <person name="Andreopoulos W."/>
            <person name="He G."/>
            <person name="Johnson J."/>
            <person name="Nolan M."/>
            <person name="Tritt A."/>
            <person name="Barry K.W."/>
            <person name="Grigoriev I.V."/>
            <person name="Nagy L.G."/>
            <person name="Hibbett D."/>
            <person name="Henrissat B."/>
            <person name="Matheny P.B."/>
            <person name="Labbe J."/>
            <person name="Martin F.M."/>
        </authorList>
    </citation>
    <scope>NUCLEOTIDE SEQUENCE</scope>
    <source>
        <strain evidence="1">FP105234-sp</strain>
    </source>
</reference>
<dbReference type="Proteomes" id="UP000814033">
    <property type="component" value="Unassembled WGS sequence"/>
</dbReference>
<name>A0ACB8RU21_9AGAM</name>
<sequence>MLATASLISLLAASASALALPASNKRDVSCPWNGVANGSGPFTLLSVFDADTTVQKPVGLGTNGLADSSTTESIASVVATTFQLADGGITAAPLTGGESSVSDPVLPPNGWLSFIQPDEGVTIPPASVYCELFNTSPHGTEFPYALSIAGDSDSFSLCKSSTSAQELIIYEATEDGAANAGLDYSTCEPVHVHLIYAD</sequence>
<proteinExistence type="predicted"/>
<evidence type="ECO:0000313" key="1">
    <source>
        <dbReference type="EMBL" id="KAI0047485.1"/>
    </source>
</evidence>
<protein>
    <submittedName>
        <fullName evidence="1">Uncharacterized protein</fullName>
    </submittedName>
</protein>
<comment type="caution">
    <text evidence="1">The sequence shown here is derived from an EMBL/GenBank/DDBJ whole genome shotgun (WGS) entry which is preliminary data.</text>
</comment>
<keyword evidence="2" id="KW-1185">Reference proteome</keyword>
<accession>A0ACB8RU21</accession>
<dbReference type="EMBL" id="MU275903">
    <property type="protein sequence ID" value="KAI0047485.1"/>
    <property type="molecule type" value="Genomic_DNA"/>
</dbReference>
<reference evidence="1" key="1">
    <citation type="submission" date="2021-02" db="EMBL/GenBank/DDBJ databases">
        <authorList>
            <consortium name="DOE Joint Genome Institute"/>
            <person name="Ahrendt S."/>
            <person name="Looney B.P."/>
            <person name="Miyauchi S."/>
            <person name="Morin E."/>
            <person name="Drula E."/>
            <person name="Courty P.E."/>
            <person name="Chicoki N."/>
            <person name="Fauchery L."/>
            <person name="Kohler A."/>
            <person name="Kuo A."/>
            <person name="Labutti K."/>
            <person name="Pangilinan J."/>
            <person name="Lipzen A."/>
            <person name="Riley R."/>
            <person name="Andreopoulos W."/>
            <person name="He G."/>
            <person name="Johnson J."/>
            <person name="Barry K.W."/>
            <person name="Grigoriev I.V."/>
            <person name="Nagy L."/>
            <person name="Hibbett D."/>
            <person name="Henrissat B."/>
            <person name="Matheny P.B."/>
            <person name="Labbe J."/>
            <person name="Martin F."/>
        </authorList>
    </citation>
    <scope>NUCLEOTIDE SEQUENCE</scope>
    <source>
        <strain evidence="1">FP105234-sp</strain>
    </source>
</reference>
<evidence type="ECO:0000313" key="2">
    <source>
        <dbReference type="Proteomes" id="UP000814033"/>
    </source>
</evidence>